<protein>
    <submittedName>
        <fullName evidence="6">GAF domain-containing protein</fullName>
    </submittedName>
</protein>
<sequence length="242" mass="25394">MGAPTPLLDVLVGCVGALTGDFDIIDWSQQLVDACAHLTGGAAAGLFLADHRDALLVLAVTDEPARALVESSDGPPGQAYRTGSPAVADDLTTAALVWPEFASRASEQGYRSVYAMPLRIDSDDLGALTVFGTIPGALDRAGRRTARILADVATLGIAQHILRPRVEPVRTRLPVALHDRVVVERAKGVLAEHGGVDTEEAFARLRSHAVRTGQRLSDLAGALLAGTVHPTAILTPPTPRGR</sequence>
<dbReference type="InterPro" id="IPR029016">
    <property type="entry name" value="GAF-like_dom_sf"/>
</dbReference>
<evidence type="ECO:0000256" key="3">
    <source>
        <dbReference type="ARBA" id="ARBA00023015"/>
    </source>
</evidence>
<keyword evidence="1" id="KW-0808">Transferase</keyword>
<reference evidence="6 7" key="1">
    <citation type="submission" date="2018-06" db="EMBL/GenBank/DDBJ databases">
        <title>Genomic Encyclopedia of Type Strains, Phase IV (KMG-IV): sequencing the most valuable type-strain genomes for metagenomic binning, comparative biology and taxonomic classification.</title>
        <authorList>
            <person name="Goeker M."/>
        </authorList>
    </citation>
    <scope>NUCLEOTIDE SEQUENCE [LARGE SCALE GENOMIC DNA]</scope>
    <source>
        <strain evidence="6 7">DSM 44599</strain>
    </source>
</reference>
<dbReference type="InterPro" id="IPR036388">
    <property type="entry name" value="WH-like_DNA-bd_sf"/>
</dbReference>
<dbReference type="GO" id="GO:0016301">
    <property type="term" value="F:kinase activity"/>
    <property type="evidence" value="ECO:0007669"/>
    <property type="project" value="UniProtKB-KW"/>
</dbReference>
<dbReference type="GO" id="GO:0003723">
    <property type="term" value="F:RNA binding"/>
    <property type="evidence" value="ECO:0007669"/>
    <property type="project" value="InterPro"/>
</dbReference>
<dbReference type="InterPro" id="IPR011006">
    <property type="entry name" value="CheY-like_superfamily"/>
</dbReference>
<dbReference type="RefSeq" id="WP_067513844.1">
    <property type="nucleotide sequence ID" value="NZ_JADLPW010000012.1"/>
</dbReference>
<dbReference type="AlphaFoldDB" id="A0A366E2Y0"/>
<dbReference type="SUPFAM" id="SSF52172">
    <property type="entry name" value="CheY-like"/>
    <property type="match status" value="1"/>
</dbReference>
<evidence type="ECO:0000256" key="4">
    <source>
        <dbReference type="ARBA" id="ARBA00023163"/>
    </source>
</evidence>
<keyword evidence="2" id="KW-0418">Kinase</keyword>
<gene>
    <name evidence="6" type="ORF">DFR74_101709</name>
</gene>
<proteinExistence type="predicted"/>
<accession>A0A366E2Y0</accession>
<evidence type="ECO:0000259" key="5">
    <source>
        <dbReference type="PROSITE" id="PS50921"/>
    </source>
</evidence>
<dbReference type="Gene3D" id="3.30.450.40">
    <property type="match status" value="1"/>
</dbReference>
<dbReference type="SMART" id="SM01012">
    <property type="entry name" value="ANTAR"/>
    <property type="match status" value="1"/>
</dbReference>
<keyword evidence="4" id="KW-0804">Transcription</keyword>
<dbReference type="Pfam" id="PF13185">
    <property type="entry name" value="GAF_2"/>
    <property type="match status" value="1"/>
</dbReference>
<dbReference type="Gene3D" id="1.10.10.10">
    <property type="entry name" value="Winged helix-like DNA-binding domain superfamily/Winged helix DNA-binding domain"/>
    <property type="match status" value="1"/>
</dbReference>
<dbReference type="InterPro" id="IPR003018">
    <property type="entry name" value="GAF"/>
</dbReference>
<dbReference type="PIRSF" id="PIRSF036625">
    <property type="entry name" value="GAF_ANTAR"/>
    <property type="match status" value="1"/>
</dbReference>
<dbReference type="InterPro" id="IPR005561">
    <property type="entry name" value="ANTAR"/>
</dbReference>
<keyword evidence="7" id="KW-1185">Reference proteome</keyword>
<evidence type="ECO:0000256" key="2">
    <source>
        <dbReference type="ARBA" id="ARBA00022777"/>
    </source>
</evidence>
<dbReference type="STRING" id="1210090.GCA_001613185_06237"/>
<dbReference type="SUPFAM" id="SSF55781">
    <property type="entry name" value="GAF domain-like"/>
    <property type="match status" value="1"/>
</dbReference>
<dbReference type="OrthoDB" id="3683444at2"/>
<evidence type="ECO:0000256" key="1">
    <source>
        <dbReference type="ARBA" id="ARBA00022679"/>
    </source>
</evidence>
<comment type="caution">
    <text evidence="6">The sequence shown here is derived from an EMBL/GenBank/DDBJ whole genome shotgun (WGS) entry which is preliminary data.</text>
</comment>
<evidence type="ECO:0000313" key="7">
    <source>
        <dbReference type="Proteomes" id="UP000252586"/>
    </source>
</evidence>
<feature type="domain" description="ANTAR" evidence="5">
    <location>
        <begin position="163"/>
        <end position="224"/>
    </location>
</feature>
<keyword evidence="3" id="KW-0805">Transcription regulation</keyword>
<dbReference type="Pfam" id="PF03861">
    <property type="entry name" value="ANTAR"/>
    <property type="match status" value="1"/>
</dbReference>
<dbReference type="EMBL" id="QNRE01000001">
    <property type="protein sequence ID" value="RBO96693.1"/>
    <property type="molecule type" value="Genomic_DNA"/>
</dbReference>
<dbReference type="PROSITE" id="PS50921">
    <property type="entry name" value="ANTAR"/>
    <property type="match status" value="1"/>
</dbReference>
<evidence type="ECO:0000313" key="6">
    <source>
        <dbReference type="EMBL" id="RBO96693.1"/>
    </source>
</evidence>
<dbReference type="InterPro" id="IPR012074">
    <property type="entry name" value="GAF_ANTAR"/>
</dbReference>
<organism evidence="6 7">
    <name type="scientific">Nocardia puris</name>
    <dbReference type="NCBI Taxonomy" id="208602"/>
    <lineage>
        <taxon>Bacteria</taxon>
        <taxon>Bacillati</taxon>
        <taxon>Actinomycetota</taxon>
        <taxon>Actinomycetes</taxon>
        <taxon>Mycobacteriales</taxon>
        <taxon>Nocardiaceae</taxon>
        <taxon>Nocardia</taxon>
    </lineage>
</organism>
<name>A0A366E2Y0_9NOCA</name>
<dbReference type="Proteomes" id="UP000252586">
    <property type="component" value="Unassembled WGS sequence"/>
</dbReference>